<evidence type="ECO:0000313" key="3">
    <source>
        <dbReference type="Proteomes" id="UP000551499"/>
    </source>
</evidence>
<dbReference type="InterPro" id="IPR016187">
    <property type="entry name" value="CTDL_fold"/>
</dbReference>
<name>A0A841UEW4_MICAE</name>
<dbReference type="SUPFAM" id="SSF56436">
    <property type="entry name" value="C-type lectin-like"/>
    <property type="match status" value="1"/>
</dbReference>
<dbReference type="InterPro" id="IPR042095">
    <property type="entry name" value="SUMF_sf"/>
</dbReference>
<sequence>MSKRWSRRKVLKQLGLVTAGSVTSVVSSCQSITQFRPQPINLTPFTEKLPKGVTLEMVGLPAGQFLMGSPDSDFNADKSEKPQHLVKVNSFAIGKYPVTQAQYEAVMGKNPSQFQNNPQNPVENVSWNDAQAFCQKLSQITGKTYRLPTEAEWEYACRAGTTTRFYFGDHANQLGDYAWYDGNSQYTTHPVGQKKPNAWGLYDMSGNVWEWCEDNWHYNYENAPRDGSAWLTNDNDDRILRGGSWFNFPYDCRSAYRNPYYRRDSDDTINNGFRVVSGAGRTL</sequence>
<evidence type="ECO:0000259" key="1">
    <source>
        <dbReference type="Pfam" id="PF03781"/>
    </source>
</evidence>
<dbReference type="Proteomes" id="UP000551499">
    <property type="component" value="Unassembled WGS sequence"/>
</dbReference>
<dbReference type="EMBL" id="JACEGB010000021">
    <property type="protein sequence ID" value="MBC1189493.1"/>
    <property type="molecule type" value="Genomic_DNA"/>
</dbReference>
<reference evidence="2 3" key="1">
    <citation type="submission" date="2020-07" db="EMBL/GenBank/DDBJ databases">
        <title>Genomes of two Microcystis aeruginosa (Cyanobacteria) strains from Florida (USA) with disparate toxicogenic potential.</title>
        <authorList>
            <person name="Lefler F.W."/>
            <person name="Barbosa M."/>
            <person name="Berthold D.E."/>
            <person name="Laughinghouse H.D. IV."/>
        </authorList>
    </citation>
    <scope>NUCLEOTIDE SEQUENCE [LARGE SCALE GENOMIC DNA]</scope>
    <source>
        <strain evidence="2 3">BLCCF108</strain>
    </source>
</reference>
<dbReference type="Gene3D" id="3.90.1580.10">
    <property type="entry name" value="paralog of FGE (formylglycine-generating enzyme)"/>
    <property type="match status" value="1"/>
</dbReference>
<dbReference type="InterPro" id="IPR051043">
    <property type="entry name" value="Sulfatase_Mod_Factor_Kinase"/>
</dbReference>
<comment type="caution">
    <text evidence="2">The sequence shown here is derived from an EMBL/GenBank/DDBJ whole genome shotgun (WGS) entry which is preliminary data.</text>
</comment>
<gene>
    <name evidence="2" type="ORF">H0902_01105</name>
</gene>
<dbReference type="GO" id="GO:0120147">
    <property type="term" value="F:formylglycine-generating oxidase activity"/>
    <property type="evidence" value="ECO:0007669"/>
    <property type="project" value="TreeGrafter"/>
</dbReference>
<dbReference type="PROSITE" id="PS51257">
    <property type="entry name" value="PROKAR_LIPOPROTEIN"/>
    <property type="match status" value="1"/>
</dbReference>
<proteinExistence type="predicted"/>
<organism evidence="2 3">
    <name type="scientific">Microcystis aeruginosa BLCC-F108</name>
    <dbReference type="NCBI Taxonomy" id="2755317"/>
    <lineage>
        <taxon>Bacteria</taxon>
        <taxon>Bacillati</taxon>
        <taxon>Cyanobacteriota</taxon>
        <taxon>Cyanophyceae</taxon>
        <taxon>Oscillatoriophycideae</taxon>
        <taxon>Chroococcales</taxon>
        <taxon>Microcystaceae</taxon>
        <taxon>Microcystis</taxon>
    </lineage>
</organism>
<accession>A0A841UEW4</accession>
<dbReference type="InterPro" id="IPR005532">
    <property type="entry name" value="SUMF_dom"/>
</dbReference>
<dbReference type="Pfam" id="PF03781">
    <property type="entry name" value="FGE-sulfatase"/>
    <property type="match status" value="1"/>
</dbReference>
<dbReference type="PANTHER" id="PTHR23150:SF19">
    <property type="entry name" value="FORMYLGLYCINE-GENERATING ENZYME"/>
    <property type="match status" value="1"/>
</dbReference>
<evidence type="ECO:0000313" key="2">
    <source>
        <dbReference type="EMBL" id="MBC1189493.1"/>
    </source>
</evidence>
<dbReference type="AlphaFoldDB" id="A0A841UEW4"/>
<dbReference type="PANTHER" id="PTHR23150">
    <property type="entry name" value="SULFATASE MODIFYING FACTOR 1, 2"/>
    <property type="match status" value="1"/>
</dbReference>
<protein>
    <submittedName>
        <fullName evidence="2">Formylglycine-generating enzyme family protein</fullName>
    </submittedName>
</protein>
<feature type="domain" description="Sulfatase-modifying factor enzyme-like" evidence="1">
    <location>
        <begin position="56"/>
        <end position="276"/>
    </location>
</feature>